<feature type="chain" id="PRO_5038532878" evidence="1">
    <location>
        <begin position="17"/>
        <end position="235"/>
    </location>
</feature>
<keyword evidence="1" id="KW-0732">Signal</keyword>
<organism evidence="2 3">
    <name type="scientific">Baekduia soli</name>
    <dbReference type="NCBI Taxonomy" id="496014"/>
    <lineage>
        <taxon>Bacteria</taxon>
        <taxon>Bacillati</taxon>
        <taxon>Actinomycetota</taxon>
        <taxon>Thermoleophilia</taxon>
        <taxon>Solirubrobacterales</taxon>
        <taxon>Baekduiaceae</taxon>
        <taxon>Baekduia</taxon>
    </lineage>
</organism>
<gene>
    <name evidence="2" type="ORF">FSW04_05035</name>
</gene>
<evidence type="ECO:0000313" key="3">
    <source>
        <dbReference type="Proteomes" id="UP000321805"/>
    </source>
</evidence>
<protein>
    <submittedName>
        <fullName evidence="2">Uncharacterized protein</fullName>
    </submittedName>
</protein>
<sequence>MALLALFIALGGPATAARLIDGRSIRKSSITSAQIRNRSLGTQDLSRTAVKTLQATRAGSVGTRQLAAKAVDATKLADNAVGPLAIAPGAVDGSKLGDGAVGPVQLGASAVTSSKIADGAVGSAAIADGGLQVTDLADVYGSVVVDFAPFKINECQKAEVTPTPVGNLAAQINDDIVIVTPQPGWSDLITVSGNPGANNVLRLIACRVGVDPANVDPANEVDPPATRFTYMGIDT</sequence>
<reference evidence="2 3" key="1">
    <citation type="journal article" date="2018" name="J. Microbiol.">
        <title>Baekduia soli gen. nov., sp. nov., a novel bacterium isolated from the soil of Baekdu Mountain and proposal of a novel family name, Baekduiaceae fam. nov.</title>
        <authorList>
            <person name="An D.S."/>
            <person name="Siddiqi M.Z."/>
            <person name="Kim K.H."/>
            <person name="Yu H.S."/>
            <person name="Im W.T."/>
        </authorList>
    </citation>
    <scope>NUCLEOTIDE SEQUENCE [LARGE SCALE GENOMIC DNA]</scope>
    <source>
        <strain evidence="2 3">BR7-21</strain>
    </source>
</reference>
<accession>A0A5B8U1S5</accession>
<name>A0A5B8U1S5_9ACTN</name>
<dbReference type="EMBL" id="CP042430">
    <property type="protein sequence ID" value="QEC47014.1"/>
    <property type="molecule type" value="Genomic_DNA"/>
</dbReference>
<dbReference type="OrthoDB" id="5243477at2"/>
<dbReference type="Proteomes" id="UP000321805">
    <property type="component" value="Chromosome"/>
</dbReference>
<proteinExistence type="predicted"/>
<evidence type="ECO:0000313" key="2">
    <source>
        <dbReference type="EMBL" id="QEC47014.1"/>
    </source>
</evidence>
<evidence type="ECO:0000256" key="1">
    <source>
        <dbReference type="SAM" id="SignalP"/>
    </source>
</evidence>
<dbReference type="RefSeq" id="WP_146916905.1">
    <property type="nucleotide sequence ID" value="NZ_CP042430.1"/>
</dbReference>
<keyword evidence="3" id="KW-1185">Reference proteome</keyword>
<dbReference type="AlphaFoldDB" id="A0A5B8U1S5"/>
<feature type="signal peptide" evidence="1">
    <location>
        <begin position="1"/>
        <end position="16"/>
    </location>
</feature>
<dbReference type="KEGG" id="bsol:FSW04_05035"/>